<evidence type="ECO:0000256" key="2">
    <source>
        <dbReference type="ARBA" id="ARBA00023043"/>
    </source>
</evidence>
<dbReference type="InterPro" id="IPR002110">
    <property type="entry name" value="Ankyrin_rpt"/>
</dbReference>
<reference evidence="4 5" key="1">
    <citation type="journal article" date="2015" name="Front. Microbiol.">
        <title>Genome sequence of the plant growth promoting endophytic yeast Rhodotorula graminis WP1.</title>
        <authorList>
            <person name="Firrincieli A."/>
            <person name="Otillar R."/>
            <person name="Salamov A."/>
            <person name="Schmutz J."/>
            <person name="Khan Z."/>
            <person name="Redman R.S."/>
            <person name="Fleck N.D."/>
            <person name="Lindquist E."/>
            <person name="Grigoriev I.V."/>
            <person name="Doty S.L."/>
        </authorList>
    </citation>
    <scope>NUCLEOTIDE SEQUENCE [LARGE SCALE GENOMIC DNA]</scope>
    <source>
        <strain evidence="4 5">WP1</strain>
    </source>
</reference>
<keyword evidence="5" id="KW-1185">Reference proteome</keyword>
<dbReference type="OrthoDB" id="366390at2759"/>
<dbReference type="Gene3D" id="1.25.40.20">
    <property type="entry name" value="Ankyrin repeat-containing domain"/>
    <property type="match status" value="1"/>
</dbReference>
<evidence type="ECO:0000256" key="1">
    <source>
        <dbReference type="ARBA" id="ARBA00022737"/>
    </source>
</evidence>
<dbReference type="EMBL" id="KQ474080">
    <property type="protein sequence ID" value="KPV74375.1"/>
    <property type="molecule type" value="Genomic_DNA"/>
</dbReference>
<dbReference type="STRING" id="578459.A0A194S1F7"/>
<evidence type="ECO:0000313" key="4">
    <source>
        <dbReference type="EMBL" id="KPV74375.1"/>
    </source>
</evidence>
<organism evidence="4 5">
    <name type="scientific">Rhodotorula graminis (strain WP1)</name>
    <dbReference type="NCBI Taxonomy" id="578459"/>
    <lineage>
        <taxon>Eukaryota</taxon>
        <taxon>Fungi</taxon>
        <taxon>Dikarya</taxon>
        <taxon>Basidiomycota</taxon>
        <taxon>Pucciniomycotina</taxon>
        <taxon>Microbotryomycetes</taxon>
        <taxon>Sporidiobolales</taxon>
        <taxon>Sporidiobolaceae</taxon>
        <taxon>Rhodotorula</taxon>
    </lineage>
</organism>
<keyword evidence="1" id="KW-0677">Repeat</keyword>
<sequence>MPTQIPPETLQYAPQFFTACRQGSIETLQAPLEAGLPANLTNENGDTLLMLASYHGHAPLVSLLLAHGADPNRLNDKGQSPLAGAVYKNERDVVDALLAGGADPHVGQPTAKETARMFKNEEFERRFREEPGPVPAAAA</sequence>
<dbReference type="OMA" id="TARMFGK"/>
<gene>
    <name evidence="4" type="ORF">RHOBADRAFT_54212</name>
</gene>
<protein>
    <submittedName>
        <fullName evidence="4">Uncharacterized protein</fullName>
    </submittedName>
</protein>
<dbReference type="PROSITE" id="PS50088">
    <property type="entry name" value="ANK_REPEAT"/>
    <property type="match status" value="2"/>
</dbReference>
<accession>A0A194S1F7</accession>
<name>A0A194S1F7_RHOGW</name>
<dbReference type="SUPFAM" id="SSF48403">
    <property type="entry name" value="Ankyrin repeat"/>
    <property type="match status" value="1"/>
</dbReference>
<dbReference type="Proteomes" id="UP000053890">
    <property type="component" value="Unassembled WGS sequence"/>
</dbReference>
<proteinExistence type="predicted"/>
<dbReference type="GO" id="GO:0004842">
    <property type="term" value="F:ubiquitin-protein transferase activity"/>
    <property type="evidence" value="ECO:0007669"/>
    <property type="project" value="TreeGrafter"/>
</dbReference>
<dbReference type="InterPro" id="IPR036770">
    <property type="entry name" value="Ankyrin_rpt-contain_sf"/>
</dbReference>
<evidence type="ECO:0000313" key="5">
    <source>
        <dbReference type="Proteomes" id="UP000053890"/>
    </source>
</evidence>
<dbReference type="PANTHER" id="PTHR24171:SF8">
    <property type="entry name" value="BRCA1-ASSOCIATED RING DOMAIN PROTEIN 1"/>
    <property type="match status" value="1"/>
</dbReference>
<dbReference type="PROSITE" id="PS50297">
    <property type="entry name" value="ANK_REP_REGION"/>
    <property type="match status" value="2"/>
</dbReference>
<feature type="repeat" description="ANK" evidence="3">
    <location>
        <begin position="44"/>
        <end position="76"/>
    </location>
</feature>
<dbReference type="SMART" id="SM00248">
    <property type="entry name" value="ANK"/>
    <property type="match status" value="2"/>
</dbReference>
<keyword evidence="2 3" id="KW-0040">ANK repeat</keyword>
<evidence type="ECO:0000256" key="3">
    <source>
        <dbReference type="PROSITE-ProRule" id="PRU00023"/>
    </source>
</evidence>
<dbReference type="Pfam" id="PF12796">
    <property type="entry name" value="Ank_2"/>
    <property type="match status" value="1"/>
</dbReference>
<dbReference type="AlphaFoldDB" id="A0A194S1F7"/>
<dbReference type="RefSeq" id="XP_018270424.1">
    <property type="nucleotide sequence ID" value="XM_018417203.1"/>
</dbReference>
<dbReference type="GeneID" id="28977651"/>
<feature type="repeat" description="ANK" evidence="3">
    <location>
        <begin position="77"/>
        <end position="109"/>
    </location>
</feature>
<dbReference type="GO" id="GO:0085020">
    <property type="term" value="P:protein K6-linked ubiquitination"/>
    <property type="evidence" value="ECO:0007669"/>
    <property type="project" value="TreeGrafter"/>
</dbReference>
<dbReference type="PANTHER" id="PTHR24171">
    <property type="entry name" value="ANKYRIN REPEAT DOMAIN-CONTAINING PROTEIN 39-RELATED"/>
    <property type="match status" value="1"/>
</dbReference>